<keyword evidence="7 8" id="KW-0472">Membrane</keyword>
<evidence type="ECO:0000256" key="7">
    <source>
        <dbReference type="ARBA" id="ARBA00023136"/>
    </source>
</evidence>
<dbReference type="Proteomes" id="UP000294360">
    <property type="component" value="Chromosome"/>
</dbReference>
<dbReference type="PANTHER" id="PTHR43302">
    <property type="entry name" value="TRANSPORTER ARSB-RELATED"/>
    <property type="match status" value="1"/>
</dbReference>
<evidence type="ECO:0000256" key="8">
    <source>
        <dbReference type="SAM" id="Phobius"/>
    </source>
</evidence>
<evidence type="ECO:0000256" key="3">
    <source>
        <dbReference type="ARBA" id="ARBA00022448"/>
    </source>
</evidence>
<dbReference type="GO" id="GO:0005886">
    <property type="term" value="C:plasma membrane"/>
    <property type="evidence" value="ECO:0007669"/>
    <property type="project" value="UniProtKB-SubCell"/>
</dbReference>
<dbReference type="EMBL" id="LR536450">
    <property type="protein sequence ID" value="VFU08000.1"/>
    <property type="molecule type" value="Genomic_DNA"/>
</dbReference>
<feature type="transmembrane region" description="Helical" evidence="8">
    <location>
        <begin position="355"/>
        <end position="382"/>
    </location>
</feature>
<feature type="transmembrane region" description="Helical" evidence="8">
    <location>
        <begin position="108"/>
        <end position="138"/>
    </location>
</feature>
<reference evidence="10 11" key="1">
    <citation type="submission" date="2019-03" db="EMBL/GenBank/DDBJ databases">
        <authorList>
            <person name="Kox A.R. M."/>
        </authorList>
    </citation>
    <scope>NUCLEOTIDE SEQUENCE [LARGE SCALE GENOMIC DNA]</scope>
    <source>
        <strain evidence="10">MTUNDRAET4 annotated genome</strain>
    </source>
</reference>
<comment type="similarity">
    <text evidence="2">Belongs to the CitM (TC 2.A.11) transporter family.</text>
</comment>
<evidence type="ECO:0000256" key="6">
    <source>
        <dbReference type="ARBA" id="ARBA00022989"/>
    </source>
</evidence>
<dbReference type="KEGG" id="mtun:MTUNDRAET4_1107"/>
<dbReference type="PANTHER" id="PTHR43302:SF5">
    <property type="entry name" value="TRANSPORTER ARSB-RELATED"/>
    <property type="match status" value="1"/>
</dbReference>
<dbReference type="GO" id="GO:0015105">
    <property type="term" value="F:arsenite transmembrane transporter activity"/>
    <property type="evidence" value="ECO:0007669"/>
    <property type="project" value="InterPro"/>
</dbReference>
<feature type="transmembrane region" description="Helical" evidence="8">
    <location>
        <begin position="281"/>
        <end position="299"/>
    </location>
</feature>
<dbReference type="InterPro" id="IPR004680">
    <property type="entry name" value="Cit_transptr-like_dom"/>
</dbReference>
<dbReference type="Pfam" id="PF03600">
    <property type="entry name" value="CitMHS"/>
    <property type="match status" value="1"/>
</dbReference>
<proteinExistence type="inferred from homology"/>
<evidence type="ECO:0000256" key="4">
    <source>
        <dbReference type="ARBA" id="ARBA00022475"/>
    </source>
</evidence>
<feature type="transmembrane region" description="Helical" evidence="8">
    <location>
        <begin position="320"/>
        <end position="343"/>
    </location>
</feature>
<keyword evidence="3" id="KW-0813">Transport</keyword>
<feature type="transmembrane region" description="Helical" evidence="8">
    <location>
        <begin position="238"/>
        <end position="261"/>
    </location>
</feature>
<evidence type="ECO:0000259" key="9">
    <source>
        <dbReference type="Pfam" id="PF03600"/>
    </source>
</evidence>
<evidence type="ECO:0000313" key="10">
    <source>
        <dbReference type="EMBL" id="VFU08000.1"/>
    </source>
</evidence>
<evidence type="ECO:0000256" key="5">
    <source>
        <dbReference type="ARBA" id="ARBA00022692"/>
    </source>
</evidence>
<accession>A0A4U8YVY6</accession>
<feature type="transmembrane region" description="Helical" evidence="8">
    <location>
        <begin position="44"/>
        <end position="62"/>
    </location>
</feature>
<dbReference type="InterPro" id="IPR000802">
    <property type="entry name" value="Arsenical_pump_ArsB"/>
</dbReference>
<feature type="domain" description="Citrate transporter-like" evidence="9">
    <location>
        <begin position="41"/>
        <end position="367"/>
    </location>
</feature>
<name>A0A4U8YVY6_METTU</name>
<evidence type="ECO:0000256" key="2">
    <source>
        <dbReference type="ARBA" id="ARBA00009843"/>
    </source>
</evidence>
<dbReference type="RefSeq" id="WP_134487750.1">
    <property type="nucleotide sequence ID" value="NZ_CP139089.1"/>
</dbReference>
<feature type="transmembrane region" description="Helical" evidence="8">
    <location>
        <begin position="188"/>
        <end position="210"/>
    </location>
</feature>
<evidence type="ECO:0000256" key="1">
    <source>
        <dbReference type="ARBA" id="ARBA00004651"/>
    </source>
</evidence>
<comment type="subcellular location">
    <subcellularLocation>
        <location evidence="1">Cell membrane</location>
        <topology evidence="1">Multi-pass membrane protein</topology>
    </subcellularLocation>
</comment>
<feature type="transmembrane region" description="Helical" evidence="8">
    <location>
        <begin position="394"/>
        <end position="416"/>
    </location>
</feature>
<dbReference type="OrthoDB" id="9774335at2"/>
<feature type="transmembrane region" description="Helical" evidence="8">
    <location>
        <begin position="74"/>
        <end position="96"/>
    </location>
</feature>
<organism evidence="10 11">
    <name type="scientific">Methylocella tundrae</name>
    <dbReference type="NCBI Taxonomy" id="227605"/>
    <lineage>
        <taxon>Bacteria</taxon>
        <taxon>Pseudomonadati</taxon>
        <taxon>Pseudomonadota</taxon>
        <taxon>Alphaproteobacteria</taxon>
        <taxon>Hyphomicrobiales</taxon>
        <taxon>Beijerinckiaceae</taxon>
        <taxon>Methylocella</taxon>
    </lineage>
</organism>
<dbReference type="CDD" id="cd01117">
    <property type="entry name" value="YbiR_permease"/>
    <property type="match status" value="1"/>
</dbReference>
<keyword evidence="4" id="KW-1003">Cell membrane</keyword>
<keyword evidence="6 8" id="KW-1133">Transmembrane helix</keyword>
<dbReference type="AlphaFoldDB" id="A0A4U8YVY6"/>
<protein>
    <submittedName>
        <fullName evidence="10">Citrate transporter</fullName>
    </submittedName>
</protein>
<sequence length="418" mass="43743">MSFSAILSWTVALDWRRIAVVAIFLVTLAGIAVGRAPGLRIDRAGMALVGASMMLATGAFGFEDALKAVDLDTIALLLGMMIIVAQLRVSGFFELAGSFALRRAHGPLLLLAAIVIVTGCLSAFLVNDAICLALTPLVIDLTRRLRRNPVPYLLAVAMASNAGSVATFTGNPQNMMIGVASHIPYAQFALRLAPIAAAALLLTFCLIAVVHRREFSTPFSEADGPARARRHPWQIGKAALVTVCVIIAFFAGAPVAEAALIGGSLLLVSRAVNPKKIYAEMDGALLLMFAGLFIVVAGAKNALLTPDALAAVGRLHLENGWILSGVTAGLSNLISNVPAVLVLKPFIEASPNANQAWLVVAMSSTLAGNLTLVGSIANLIVAERAKRSDVTISFFDYLKVGLPLTVLSLGLGAFALSQ</sequence>
<evidence type="ECO:0000313" key="11">
    <source>
        <dbReference type="Proteomes" id="UP000294360"/>
    </source>
</evidence>
<keyword evidence="5 8" id="KW-0812">Transmembrane</keyword>
<gene>
    <name evidence="10" type="ORF">MTUNDRAET4_1107</name>
</gene>
<dbReference type="PRINTS" id="PR00758">
    <property type="entry name" value="ARSENICPUMP"/>
</dbReference>